<evidence type="ECO:0000313" key="4">
    <source>
        <dbReference type="Proteomes" id="UP001165283"/>
    </source>
</evidence>
<accession>A0ABT0ZSQ9</accession>
<dbReference type="Pfam" id="PF08241">
    <property type="entry name" value="Methyltransf_11"/>
    <property type="match status" value="1"/>
</dbReference>
<keyword evidence="3" id="KW-0808">Transferase</keyword>
<protein>
    <submittedName>
        <fullName evidence="3">Methyltransferase domain-containing protein</fullName>
    </submittedName>
</protein>
<evidence type="ECO:0000256" key="1">
    <source>
        <dbReference type="SAM" id="MobiDB-lite"/>
    </source>
</evidence>
<dbReference type="Gene3D" id="3.40.50.150">
    <property type="entry name" value="Vaccinia Virus protein VP39"/>
    <property type="match status" value="1"/>
</dbReference>
<reference evidence="3" key="1">
    <citation type="submission" date="2021-04" db="EMBL/GenBank/DDBJ databases">
        <title>Pseudonocardia sp. nov., isolated from sandy soil of mangrove forest.</title>
        <authorList>
            <person name="Zan Z."/>
            <person name="Huang R."/>
            <person name="Liu W."/>
        </authorList>
    </citation>
    <scope>NUCLEOTIDE SEQUENCE</scope>
    <source>
        <strain evidence="3">S2-4</strain>
    </source>
</reference>
<dbReference type="EMBL" id="JAGSOV010000006">
    <property type="protein sequence ID" value="MCO1653766.1"/>
    <property type="molecule type" value="Genomic_DNA"/>
</dbReference>
<dbReference type="InterPro" id="IPR013216">
    <property type="entry name" value="Methyltransf_11"/>
</dbReference>
<proteinExistence type="predicted"/>
<dbReference type="InterPro" id="IPR029063">
    <property type="entry name" value="SAM-dependent_MTases_sf"/>
</dbReference>
<sequence>MTGNATERGAAEEGPAEEDSAMEAEFDVVAGWTRDAVAALGPDHAVPAACRGTASPPALTWLGEACELAAGSRLVDAGAGVGGPAAFAAERFGVRPVLVDPMVGACRAARELFGFPTAAGTGDRLPLATGTADAVWCLGVLCTTEAKGALLAALHRVLAPGRPLGLFVLVAERQPVLDAPEGNSFPTHDELARALDVAGFDVVQQVAAADLPATPRSWQERIDRVERAVADAHGDDPRFGQAGEQQERMGRLLGSGAVAGWLLHATAR</sequence>
<dbReference type="SUPFAM" id="SSF53335">
    <property type="entry name" value="S-adenosyl-L-methionine-dependent methyltransferases"/>
    <property type="match status" value="1"/>
</dbReference>
<feature type="region of interest" description="Disordered" evidence="1">
    <location>
        <begin position="1"/>
        <end position="22"/>
    </location>
</feature>
<name>A0ABT0ZSQ9_9PSEU</name>
<keyword evidence="4" id="KW-1185">Reference proteome</keyword>
<organism evidence="3 4">
    <name type="scientific">Pseudonocardia humida</name>
    <dbReference type="NCBI Taxonomy" id="2800819"/>
    <lineage>
        <taxon>Bacteria</taxon>
        <taxon>Bacillati</taxon>
        <taxon>Actinomycetota</taxon>
        <taxon>Actinomycetes</taxon>
        <taxon>Pseudonocardiales</taxon>
        <taxon>Pseudonocardiaceae</taxon>
        <taxon>Pseudonocardia</taxon>
    </lineage>
</organism>
<gene>
    <name evidence="3" type="ORF">KDL28_01725</name>
</gene>
<dbReference type="GO" id="GO:0008168">
    <property type="term" value="F:methyltransferase activity"/>
    <property type="evidence" value="ECO:0007669"/>
    <property type="project" value="UniProtKB-KW"/>
</dbReference>
<evidence type="ECO:0000313" key="3">
    <source>
        <dbReference type="EMBL" id="MCO1653766.1"/>
    </source>
</evidence>
<feature type="domain" description="Methyltransferase type 11" evidence="2">
    <location>
        <begin position="75"/>
        <end position="161"/>
    </location>
</feature>
<dbReference type="GO" id="GO:0032259">
    <property type="term" value="P:methylation"/>
    <property type="evidence" value="ECO:0007669"/>
    <property type="project" value="UniProtKB-KW"/>
</dbReference>
<dbReference type="RefSeq" id="WP_252435354.1">
    <property type="nucleotide sequence ID" value="NZ_JAGSOV010000006.1"/>
</dbReference>
<keyword evidence="3" id="KW-0489">Methyltransferase</keyword>
<comment type="caution">
    <text evidence="3">The sequence shown here is derived from an EMBL/GenBank/DDBJ whole genome shotgun (WGS) entry which is preliminary data.</text>
</comment>
<dbReference type="Proteomes" id="UP001165283">
    <property type="component" value="Unassembled WGS sequence"/>
</dbReference>
<evidence type="ECO:0000259" key="2">
    <source>
        <dbReference type="Pfam" id="PF08241"/>
    </source>
</evidence>